<accession>A0A346NC16</accession>
<name>A0A372KPH4_9STRE</name>
<gene>
    <name evidence="2" type="ORF">DDV21_005435</name>
    <name evidence="3" type="ORF">DDV22_00610</name>
    <name evidence="4" type="ORF">DDV23_01165</name>
</gene>
<feature type="transmembrane region" description="Helical" evidence="1">
    <location>
        <begin position="58"/>
        <end position="81"/>
    </location>
</feature>
<keyword evidence="1" id="KW-0472">Membrane</keyword>
<feature type="transmembrane region" description="Helical" evidence="1">
    <location>
        <begin position="90"/>
        <end position="109"/>
    </location>
</feature>
<dbReference type="EMBL" id="CP031733">
    <property type="protein sequence ID" value="AXQ78561.1"/>
    <property type="molecule type" value="Genomic_DNA"/>
</dbReference>
<evidence type="ECO:0000313" key="7">
    <source>
        <dbReference type="Proteomes" id="UP000264056"/>
    </source>
</evidence>
<keyword evidence="1" id="KW-1133">Transmembrane helix</keyword>
<evidence type="ECO:0000313" key="4">
    <source>
        <dbReference type="EMBL" id="RFU54169.1"/>
    </source>
</evidence>
<reference evidence="3 7" key="1">
    <citation type="submission" date="2018-08" db="EMBL/GenBank/DDBJ databases">
        <title>Draft genome of Streptococcus sp .nov. Z2.</title>
        <authorList>
            <person name="Tian Z."/>
        </authorList>
    </citation>
    <scope>NUCLEOTIDE SEQUENCE [LARGE SCALE GENOMIC DNA]</scope>
    <source>
        <strain evidence="3 7">Z2</strain>
    </source>
</reference>
<evidence type="ECO:0000313" key="5">
    <source>
        <dbReference type="Proteomes" id="UP000246115"/>
    </source>
</evidence>
<dbReference type="KEGG" id="schj:DDV21_005435"/>
<reference evidence="2" key="4">
    <citation type="journal article" date="2019" name="Int. J. Syst. Evol. Microbiol.">
        <title>Streptococcus chenjunshii sp. nov. isolated from feces of Tibetan antelopes.</title>
        <authorList>
            <person name="Tian Z."/>
            <person name="Lu S."/>
            <person name="Jin D."/>
            <person name="Yang J."/>
            <person name="Pu J."/>
            <person name="Lai X.H."/>
            <person name="Bai X.N."/>
            <person name="Wu X.M."/>
            <person name="Li J."/>
            <person name="Wang S."/>
            <person name="Xu J."/>
        </authorList>
    </citation>
    <scope>NUCLEOTIDE SEQUENCE</scope>
    <source>
        <strain evidence="2">Z15</strain>
    </source>
</reference>
<dbReference type="EMBL" id="QVQZ01000001">
    <property type="protein sequence ID" value="RFU54169.1"/>
    <property type="molecule type" value="Genomic_DNA"/>
</dbReference>
<dbReference type="Proteomes" id="UP000264056">
    <property type="component" value="Unassembled WGS sequence"/>
</dbReference>
<dbReference type="Proteomes" id="UP000246115">
    <property type="component" value="Chromosome"/>
</dbReference>
<dbReference type="OrthoDB" id="2217508at2"/>
<evidence type="ECO:0000256" key="1">
    <source>
        <dbReference type="SAM" id="Phobius"/>
    </source>
</evidence>
<keyword evidence="1" id="KW-0812">Transmembrane</keyword>
<keyword evidence="7" id="KW-1185">Reference proteome</keyword>
<dbReference type="RefSeq" id="WP_116877265.1">
    <property type="nucleotide sequence ID" value="NZ_CP031733.1"/>
</dbReference>
<dbReference type="EMBL" id="QVQY01000001">
    <property type="protein sequence ID" value="RFU51977.1"/>
    <property type="molecule type" value="Genomic_DNA"/>
</dbReference>
<reference evidence="5" key="3">
    <citation type="submission" date="2018-08" db="EMBL/GenBank/DDBJ databases">
        <title>Streptococcus chenjunshii sp. nov., isolated from stools sample of the Tibetan antelope in the Qinghai-Tibet plateau, China.</title>
        <authorList>
            <person name="Tian Z."/>
        </authorList>
    </citation>
    <scope>NUCLEOTIDE SEQUENCE [LARGE SCALE GENOMIC DNA]</scope>
    <source>
        <strain evidence="5">Z15</strain>
    </source>
</reference>
<accession>A0A372KPH4</accession>
<reference evidence="4 6" key="2">
    <citation type="submission" date="2018-08" db="EMBL/GenBank/DDBJ databases">
        <title>Draft genome of Streptococcus sp. nov. Z1.</title>
        <authorList>
            <person name="Tian Z."/>
        </authorList>
    </citation>
    <scope>NUCLEOTIDE SEQUENCE [LARGE SCALE GENOMIC DNA]</scope>
    <source>
        <strain evidence="4">Z1</strain>
        <strain evidence="6">Z1(2018)</strain>
    </source>
</reference>
<evidence type="ECO:0000313" key="3">
    <source>
        <dbReference type="EMBL" id="RFU51977.1"/>
    </source>
</evidence>
<evidence type="ECO:0000313" key="6">
    <source>
        <dbReference type="Proteomes" id="UP000262901"/>
    </source>
</evidence>
<evidence type="ECO:0000313" key="2">
    <source>
        <dbReference type="EMBL" id="AXQ78561.1"/>
    </source>
</evidence>
<feature type="transmembrane region" description="Helical" evidence="1">
    <location>
        <begin position="36"/>
        <end position="52"/>
    </location>
</feature>
<dbReference type="AlphaFoldDB" id="A0A372KPH4"/>
<sequence>MKSLTQKLKMLNKTGFKLSFICGLNWLIKFLIPGQHYFFAAFFLGLLTYYMPHDIQQLSVFMLGFLVIITVVTNLLFWILYSKDLYHIKFAFYVAISFCFFQAGNNYIGQHALTDYLVSRLLTLWMISFIIATFASHLQFKLFKQYLFKNVINKEYLGIRKLTADLPPESNFYTDADEMDANKRMKLINQNAIKKPYQGVVELSFLNRKVTTGIHYKTDLITKEVERIFEDVDTIYYPVFRVYPFGIEEDFGYTLIQLKLSSKAAFTEYSS</sequence>
<proteinExistence type="predicted"/>
<dbReference type="Proteomes" id="UP000262901">
    <property type="component" value="Unassembled WGS sequence"/>
</dbReference>
<organism evidence="4 6">
    <name type="scientific">Streptococcus chenjunshii</name>
    <dbReference type="NCBI Taxonomy" id="2173853"/>
    <lineage>
        <taxon>Bacteria</taxon>
        <taxon>Bacillati</taxon>
        <taxon>Bacillota</taxon>
        <taxon>Bacilli</taxon>
        <taxon>Lactobacillales</taxon>
        <taxon>Streptococcaceae</taxon>
        <taxon>Streptococcus</taxon>
    </lineage>
</organism>
<feature type="transmembrane region" description="Helical" evidence="1">
    <location>
        <begin position="121"/>
        <end position="140"/>
    </location>
</feature>
<protein>
    <submittedName>
        <fullName evidence="4">Uncharacterized protein</fullName>
    </submittedName>
</protein>